<sequence>MGDSCTAGFQERSLSAPRWKKYQGLKAEGREAEKESSDLRFRIAALQEEVKDAKEAKALSAQVAEQEGKIKQQNTELASCYKGSACIAEELVKSNRQLQDVRDINKGQLRELEAERGQVQTLQAKRRELSQQVEEAREAMHAQSEELEVRLAEKNAAMAKMEQAETITRQLMARLEKDQVGQVDRMNEVMQSEEMVQAAKCRAKAIIKTAQAEGDRYIAKAQEEAILAISSSPPEAASPGRLSRRLSFLKAQLKRKSSSGADVSGVDAEEQQVAGLPQPYVLVPTKPTHSTSAHAGGCFGLTFT</sequence>
<keyword evidence="3" id="KW-1185">Reference proteome</keyword>
<evidence type="ECO:0000256" key="1">
    <source>
        <dbReference type="SAM" id="Coils"/>
    </source>
</evidence>
<keyword evidence="1" id="KW-0175">Coiled coil</keyword>
<name>A0AAW1SXC8_9CHLO</name>
<proteinExistence type="predicted"/>
<reference evidence="2 3" key="1">
    <citation type="journal article" date="2024" name="Nat. Commun.">
        <title>Phylogenomics reveals the evolutionary origins of lichenization in chlorophyte algae.</title>
        <authorList>
            <person name="Puginier C."/>
            <person name="Libourel C."/>
            <person name="Otte J."/>
            <person name="Skaloud P."/>
            <person name="Haon M."/>
            <person name="Grisel S."/>
            <person name="Petersen M."/>
            <person name="Berrin J.G."/>
            <person name="Delaux P.M."/>
            <person name="Dal Grande F."/>
            <person name="Keller J."/>
        </authorList>
    </citation>
    <scope>NUCLEOTIDE SEQUENCE [LARGE SCALE GENOMIC DNA]</scope>
    <source>
        <strain evidence="2 3">SAG 2523</strain>
    </source>
</reference>
<evidence type="ECO:0000313" key="2">
    <source>
        <dbReference type="EMBL" id="KAK9860999.1"/>
    </source>
</evidence>
<dbReference type="AlphaFoldDB" id="A0AAW1SXC8"/>
<dbReference type="Proteomes" id="UP001485043">
    <property type="component" value="Unassembled WGS sequence"/>
</dbReference>
<organism evidence="2 3">
    <name type="scientific">Apatococcus fuscideae</name>
    <dbReference type="NCBI Taxonomy" id="2026836"/>
    <lineage>
        <taxon>Eukaryota</taxon>
        <taxon>Viridiplantae</taxon>
        <taxon>Chlorophyta</taxon>
        <taxon>core chlorophytes</taxon>
        <taxon>Trebouxiophyceae</taxon>
        <taxon>Chlorellales</taxon>
        <taxon>Chlorellaceae</taxon>
        <taxon>Apatococcus</taxon>
    </lineage>
</organism>
<gene>
    <name evidence="2" type="ORF">WJX84_003131</name>
</gene>
<accession>A0AAW1SXC8</accession>
<evidence type="ECO:0000313" key="3">
    <source>
        <dbReference type="Proteomes" id="UP001485043"/>
    </source>
</evidence>
<protein>
    <submittedName>
        <fullName evidence="2">Uncharacterized protein</fullName>
    </submittedName>
</protein>
<dbReference type="EMBL" id="JALJOV010000831">
    <property type="protein sequence ID" value="KAK9860999.1"/>
    <property type="molecule type" value="Genomic_DNA"/>
</dbReference>
<feature type="non-terminal residue" evidence="2">
    <location>
        <position position="304"/>
    </location>
</feature>
<feature type="coiled-coil region" evidence="1">
    <location>
        <begin position="29"/>
        <end position="164"/>
    </location>
</feature>
<comment type="caution">
    <text evidence="2">The sequence shown here is derived from an EMBL/GenBank/DDBJ whole genome shotgun (WGS) entry which is preliminary data.</text>
</comment>